<accession>A0A7G9QCK2</accession>
<dbReference type="SUPFAM" id="SSF56935">
    <property type="entry name" value="Porins"/>
    <property type="match status" value="2"/>
</dbReference>
<dbReference type="RefSeq" id="WP_187591724.1">
    <property type="nucleotide sequence ID" value="NZ_CP060723.1"/>
</dbReference>
<evidence type="ECO:0000313" key="4">
    <source>
        <dbReference type="Proteomes" id="UP000515806"/>
    </source>
</evidence>
<dbReference type="AlphaFoldDB" id="A0A7G9QCK2"/>
<dbReference type="EMBL" id="CP060723">
    <property type="protein sequence ID" value="QNN41077.1"/>
    <property type="molecule type" value="Genomic_DNA"/>
</dbReference>
<dbReference type="SUPFAM" id="SSF49464">
    <property type="entry name" value="Carboxypeptidase regulatory domain-like"/>
    <property type="match status" value="1"/>
</dbReference>
<evidence type="ECO:0000259" key="2">
    <source>
        <dbReference type="Pfam" id="PF14905"/>
    </source>
</evidence>
<name>A0A7G9QCK2_9SPHI</name>
<evidence type="ECO:0000313" key="3">
    <source>
        <dbReference type="EMBL" id="QNN41077.1"/>
    </source>
</evidence>
<dbReference type="Proteomes" id="UP000515806">
    <property type="component" value="Chromosome"/>
</dbReference>
<sequence length="938" mass="104302">MKTYLWMLLCVLSTKTFAQQPGNINGKIVDGKTNQPIEYVGIILSNKSDSTKKIGVVTNKAGEFSFNAVANGDYKIRISAMGYNSITKNINMIGKAFNIGLLKLEEDAIALKDVAVSGRYAIATVKKDTVEFNADAYKTRPNAAVEDLLKKLPGVTVDKDGSILVQGQKVTRLTVDGKDFFGTDPKTATKNLPADAIAKVQLIDSKTQEAKATGIDDGQREKVLNLTIKEDKKKGWFGNANLAGGTTDKYGSYLSTNHFNKNLQFAVLGMSNNTNDASFGYDDLSSFSGGNIGNIFAPPAGGSFSINNNNGKTTIGGSGVFDNNAIGLYTTHSGGVNYSNSWGKNNKLAISGSYFTYFSFGLGNKLSNIQDLSSGDILRTLDNTDRNSNNQAHRFNFKAEYHPDSLTDMVLRPNVILNSTTNINNRTFNANFDATGKANDGSQYYNQHNFTPSLFGEFTVLRRLANKKGSVSLRLNGTQNTFNADWLNQSLLNQYTNGGTTVTNINQQANQENASKTYTINGNYARQLNQKWSANLAYGYTRSIVDAQQITFDYNPTTDRYETIVPSLTNTFDNHNSLQIAGLGFIYTGKDWTYNFGLNAQESLLNANVFNNIGANIGNIEKSYYNLLPRLTVNFKNNANQTIAINYRASINLPSVTDLQPVQNNTNPLYQRIGNPDLEARKNHRLSVNFNTFSPDNNHYWNGYFLYNLSFDDTGNDITYNNGIQTVKPINVNGNYYVRAGTNFGMPSKLKGLRMNYGANFFTEHRTNFISGDKNITNRFEIGPNINWSYDIDDKFNAGIYAYVGYTKVNNTAESAINNKYFSLENTLNLSYEFIKDLRVEADLNHIGSAGRADGFNNNYFLLNAGINKYLMKRRVTLSLKGFDILNQNTSIDRIVNSSRIEDVRYNNITRYFYLSLNYKLTKVGANNERSNPRSTVN</sequence>
<dbReference type="Gene3D" id="2.60.40.1120">
    <property type="entry name" value="Carboxypeptidase-like, regulatory domain"/>
    <property type="match status" value="1"/>
</dbReference>
<dbReference type="KEGG" id="proe:H9L23_18405"/>
<feature type="chain" id="PRO_5028888645" evidence="1">
    <location>
        <begin position="19"/>
        <end position="938"/>
    </location>
</feature>
<dbReference type="InterPro" id="IPR041700">
    <property type="entry name" value="OMP_b-brl_3"/>
</dbReference>
<protein>
    <submittedName>
        <fullName evidence="3">Outer membrane beta-barrel protein</fullName>
    </submittedName>
</protein>
<reference evidence="3 4" key="1">
    <citation type="submission" date="2020-08" db="EMBL/GenBank/DDBJ databases">
        <title>Genome sequence of Pedobacter roseus KACC 11594T.</title>
        <authorList>
            <person name="Hyun D.-W."/>
            <person name="Bae J.-W."/>
        </authorList>
    </citation>
    <scope>NUCLEOTIDE SEQUENCE [LARGE SCALE GENOMIC DNA]</scope>
    <source>
        <strain evidence="3 4">KACC 11594</strain>
    </source>
</reference>
<keyword evidence="1" id="KW-0732">Signal</keyword>
<dbReference type="Pfam" id="PF13715">
    <property type="entry name" value="CarbopepD_reg_2"/>
    <property type="match status" value="1"/>
</dbReference>
<keyword evidence="4" id="KW-1185">Reference proteome</keyword>
<organism evidence="3 4">
    <name type="scientific">Pedobacter roseus</name>
    <dbReference type="NCBI Taxonomy" id="336820"/>
    <lineage>
        <taxon>Bacteria</taxon>
        <taxon>Pseudomonadati</taxon>
        <taxon>Bacteroidota</taxon>
        <taxon>Sphingobacteriia</taxon>
        <taxon>Sphingobacteriales</taxon>
        <taxon>Sphingobacteriaceae</taxon>
        <taxon>Pedobacter</taxon>
    </lineage>
</organism>
<feature type="signal peptide" evidence="1">
    <location>
        <begin position="1"/>
        <end position="18"/>
    </location>
</feature>
<feature type="domain" description="Outer membrane protein beta-barrel" evidence="2">
    <location>
        <begin position="472"/>
        <end position="919"/>
    </location>
</feature>
<evidence type="ECO:0000256" key="1">
    <source>
        <dbReference type="SAM" id="SignalP"/>
    </source>
</evidence>
<gene>
    <name evidence="3" type="ORF">H9L23_18405</name>
</gene>
<dbReference type="Pfam" id="PF14905">
    <property type="entry name" value="OMP_b-brl_3"/>
    <property type="match status" value="1"/>
</dbReference>
<dbReference type="InterPro" id="IPR008969">
    <property type="entry name" value="CarboxyPept-like_regulatory"/>
</dbReference>
<proteinExistence type="predicted"/>